<dbReference type="Pfam" id="PF17615">
    <property type="entry name" value="C166"/>
    <property type="match status" value="1"/>
</dbReference>
<evidence type="ECO:0008006" key="4">
    <source>
        <dbReference type="Google" id="ProtNLM"/>
    </source>
</evidence>
<dbReference type="Proteomes" id="UP000319160">
    <property type="component" value="Unassembled WGS sequence"/>
</dbReference>
<organism evidence="2 3">
    <name type="scientific">Xylaria flabelliformis</name>
    <dbReference type="NCBI Taxonomy" id="2512241"/>
    <lineage>
        <taxon>Eukaryota</taxon>
        <taxon>Fungi</taxon>
        <taxon>Dikarya</taxon>
        <taxon>Ascomycota</taxon>
        <taxon>Pezizomycotina</taxon>
        <taxon>Sordariomycetes</taxon>
        <taxon>Xylariomycetidae</taxon>
        <taxon>Xylariales</taxon>
        <taxon>Xylariaceae</taxon>
        <taxon>Xylaria</taxon>
    </lineage>
</organism>
<reference evidence="3" key="1">
    <citation type="submission" date="2019-06" db="EMBL/GenBank/DDBJ databases">
        <title>Draft genome sequence of the griseofulvin-producing fungus Xylaria cubensis strain G536.</title>
        <authorList>
            <person name="Mead M.E."/>
            <person name="Raja H.A."/>
            <person name="Steenwyk J.L."/>
            <person name="Knowles S.L."/>
            <person name="Oberlies N.H."/>
            <person name="Rokas A."/>
        </authorList>
    </citation>
    <scope>NUCLEOTIDE SEQUENCE [LARGE SCALE GENOMIC DNA]</scope>
    <source>
        <strain evidence="3">G536</strain>
    </source>
</reference>
<dbReference type="OrthoDB" id="5089392at2759"/>
<accession>A0A553I2D5</accession>
<keyword evidence="3" id="KW-1185">Reference proteome</keyword>
<protein>
    <recommendedName>
        <fullName evidence="4">UVI-1 protein</fullName>
    </recommendedName>
</protein>
<comment type="caution">
    <text evidence="2">The sequence shown here is derived from an EMBL/GenBank/DDBJ whole genome shotgun (WGS) entry which is preliminary data.</text>
</comment>
<evidence type="ECO:0000313" key="2">
    <source>
        <dbReference type="EMBL" id="TRX94369.1"/>
    </source>
</evidence>
<gene>
    <name evidence="2" type="ORF">FHL15_004836</name>
</gene>
<proteinExistence type="predicted"/>
<dbReference type="EMBL" id="VFLP01000023">
    <property type="protein sequence ID" value="TRX94369.1"/>
    <property type="molecule type" value="Genomic_DNA"/>
</dbReference>
<dbReference type="AlphaFoldDB" id="A0A553I2D5"/>
<evidence type="ECO:0000256" key="1">
    <source>
        <dbReference type="SAM" id="SignalP"/>
    </source>
</evidence>
<evidence type="ECO:0000313" key="3">
    <source>
        <dbReference type="Proteomes" id="UP000319160"/>
    </source>
</evidence>
<feature type="chain" id="PRO_5022212067" description="UVI-1 protein" evidence="1">
    <location>
        <begin position="19"/>
        <end position="189"/>
    </location>
</feature>
<keyword evidence="1" id="KW-0732">Signal</keyword>
<name>A0A553I2D5_9PEZI</name>
<feature type="signal peptide" evidence="1">
    <location>
        <begin position="1"/>
        <end position="18"/>
    </location>
</feature>
<sequence length="189" mass="19711">MLFQKILTGIAMASTAMAAATPQQIADGIGSITQKSQALQAPAQSITTANAALFLLGQGPIPEIITDFGDIVSTATALAALLPGTPPITKRDEREHARDISARGPDADLVFNAFRAELLNILIGKVGLLTIVPFVGPPVATALRGVESIVDTIAIDLINLLQDHVEEATSEASSLDDTLDLAIQSYANL</sequence>